<evidence type="ECO:0000256" key="8">
    <source>
        <dbReference type="ARBA" id="ARBA00022946"/>
    </source>
</evidence>
<evidence type="ECO:0000256" key="1">
    <source>
        <dbReference type="ARBA" id="ARBA00004448"/>
    </source>
</evidence>
<feature type="compositionally biased region" description="Low complexity" evidence="13">
    <location>
        <begin position="62"/>
        <end position="72"/>
    </location>
</feature>
<dbReference type="CDD" id="cd00159">
    <property type="entry name" value="RhoGAP"/>
    <property type="match status" value="1"/>
</dbReference>
<keyword evidence="6" id="KW-0999">Mitochondrion inner membrane</keyword>
<dbReference type="Gene3D" id="1.10.555.10">
    <property type="entry name" value="Rho GTPase activation protein"/>
    <property type="match status" value="1"/>
</dbReference>
<evidence type="ECO:0000256" key="9">
    <source>
        <dbReference type="ARBA" id="ARBA00022989"/>
    </source>
</evidence>
<evidence type="ECO:0000256" key="4">
    <source>
        <dbReference type="ARBA" id="ARBA00022448"/>
    </source>
</evidence>
<keyword evidence="12 14" id="KW-0472">Membrane</keyword>
<dbReference type="OrthoDB" id="185175at2759"/>
<keyword evidence="8" id="KW-0809">Transit peptide</keyword>
<evidence type="ECO:0000256" key="7">
    <source>
        <dbReference type="ARBA" id="ARBA00022927"/>
    </source>
</evidence>
<dbReference type="EMBL" id="NAJQ01000434">
    <property type="protein sequence ID" value="TKA69757.1"/>
    <property type="molecule type" value="Genomic_DNA"/>
</dbReference>
<dbReference type="GO" id="GO:0030150">
    <property type="term" value="P:protein import into mitochondrial matrix"/>
    <property type="evidence" value="ECO:0007669"/>
    <property type="project" value="TreeGrafter"/>
</dbReference>
<feature type="compositionally biased region" description="Polar residues" evidence="13">
    <location>
        <begin position="535"/>
        <end position="549"/>
    </location>
</feature>
<evidence type="ECO:0000256" key="5">
    <source>
        <dbReference type="ARBA" id="ARBA00022692"/>
    </source>
</evidence>
<dbReference type="PROSITE" id="PS50238">
    <property type="entry name" value="RHOGAP"/>
    <property type="match status" value="1"/>
</dbReference>
<sequence>MASGPASSPIHLEGVDLSSFGGELGGSTLTSLPALPSSPPTSPGHRRGQSKNILSTFKSRSQESAQQRSQPRQVKDENDAHRPGSSMAKVYQLKKNPGSTPELSLLGSAENVGKMSGDDPKPLLEQPPNTAPLASDWPRQQDMRLLGTKGKDKRGKSAERAPGAESDENLVEVKPHAKEKEKGKEKSGFMSGSKNAVTKTTKASGNFLTRLGKIGRSSSNNEKEVPDSEYVLKFINLPLVEQTRITRISKDLSNCRDKTEYWMPSLPWRCIDYLNLNCESEGLYRVPGSGPQVKKWQRRFDTELDVDLLDESDLYDPNNIGSMLKSWLRDLPTEIMPATLQASLAAELEKENPDYARMGQPAPQKLRDALSELSPFNYYLLFAITCHLSLLLSHKDKNRMDLNNLCICIGPCLRLERWLFNYLVGDWRHCWQGCFTEKQYLESEKAHEQGSDYKPPPSVTEQSIATLTNGKNASSHNLLAADERAVHSSGSSEPASNYEDAQPVLVASAENSVPLQRRRENESLPETYKPRKFSNDSFSTPQRSPTGTGSAEAKRPATAEERKNSEDTATQPKSNGGGGTPRPPYAHSRSKSDVVLTTPVVGSAGEFSAAPPLPFRAAYLRSLASSTRTFTVQIPKAAFSTTTTTNTTPLSQRAPTARPNITCRLPPRRSTATRPASSSAPATPATPAIPSPPPPAASPTPPDPSSPAALPSDDILTWDPFFAIRRRKRYINLAASIATAGATVVVVGPVLAQQDIDTWGAQISGIDPIFVLGISTLAVAAGGWLCGPSFGSAAFGVWAGRRGWAKGIQEKEKSFYRRIQTYRADPSSSSPQNPIPDYYGEKVASVKDYRRWLKDQRAFKLKKNKDLF</sequence>
<keyword evidence="17" id="KW-1185">Reference proteome</keyword>
<evidence type="ECO:0000256" key="13">
    <source>
        <dbReference type="SAM" id="MobiDB-lite"/>
    </source>
</evidence>
<dbReference type="Pfam" id="PF08566">
    <property type="entry name" value="Pam17"/>
    <property type="match status" value="1"/>
</dbReference>
<feature type="compositionally biased region" description="Low complexity" evidence="13">
    <location>
        <begin position="17"/>
        <end position="35"/>
    </location>
</feature>
<dbReference type="GO" id="GO:0007165">
    <property type="term" value="P:signal transduction"/>
    <property type="evidence" value="ECO:0007669"/>
    <property type="project" value="InterPro"/>
</dbReference>
<name>A0A4U0X294_9PEZI</name>
<evidence type="ECO:0000313" key="16">
    <source>
        <dbReference type="EMBL" id="TKA69757.1"/>
    </source>
</evidence>
<feature type="compositionally biased region" description="Basic and acidic residues" evidence="13">
    <location>
        <begin position="552"/>
        <end position="566"/>
    </location>
</feature>
<feature type="domain" description="Rho-GAP" evidence="15">
    <location>
        <begin position="250"/>
        <end position="447"/>
    </location>
</feature>
<dbReference type="Pfam" id="PF00620">
    <property type="entry name" value="RhoGAP"/>
    <property type="match status" value="1"/>
</dbReference>
<dbReference type="PANTHER" id="PTHR28021:SF1">
    <property type="entry name" value="PRESEQUENCE TRANSLOCATED-ASSOCIATED MOTOR SUBUNIT PAM17, MITOCHONDRIAL"/>
    <property type="match status" value="1"/>
</dbReference>
<evidence type="ECO:0000256" key="6">
    <source>
        <dbReference type="ARBA" id="ARBA00022792"/>
    </source>
</evidence>
<dbReference type="Proteomes" id="UP000309340">
    <property type="component" value="Unassembled WGS sequence"/>
</dbReference>
<dbReference type="InterPro" id="IPR013875">
    <property type="entry name" value="Pam17"/>
</dbReference>
<keyword evidence="5 14" id="KW-0812">Transmembrane</keyword>
<feature type="region of interest" description="Disordered" evidence="13">
    <location>
        <begin position="509"/>
        <end position="592"/>
    </location>
</feature>
<gene>
    <name evidence="16" type="ORF">B0A55_08302</name>
</gene>
<evidence type="ECO:0000256" key="14">
    <source>
        <dbReference type="SAM" id="Phobius"/>
    </source>
</evidence>
<dbReference type="STRING" id="329884.A0A4U0X294"/>
<feature type="transmembrane region" description="Helical" evidence="14">
    <location>
        <begin position="730"/>
        <end position="752"/>
    </location>
</feature>
<feature type="compositionally biased region" description="Basic and acidic residues" evidence="13">
    <location>
        <begin position="171"/>
        <end position="187"/>
    </location>
</feature>
<dbReference type="PANTHER" id="PTHR28021">
    <property type="entry name" value="PRESEQUENCE TRANSLOCATED-ASSOCIATED MOTOR SUBUNIT PAM17, MITOCHONDRIAL"/>
    <property type="match status" value="1"/>
</dbReference>
<keyword evidence="7" id="KW-0653">Protein transport</keyword>
<protein>
    <recommendedName>
        <fullName evidence="3">Presequence translocated-associated motor subunit PAM17, mitochondrial</fullName>
    </recommendedName>
</protein>
<keyword evidence="10" id="KW-0811">Translocation</keyword>
<evidence type="ECO:0000259" key="15">
    <source>
        <dbReference type="PROSITE" id="PS50238"/>
    </source>
</evidence>
<feature type="compositionally biased region" description="Low complexity" evidence="13">
    <location>
        <begin position="668"/>
        <end position="686"/>
    </location>
</feature>
<evidence type="ECO:0000256" key="11">
    <source>
        <dbReference type="ARBA" id="ARBA00023128"/>
    </source>
</evidence>
<feature type="compositionally biased region" description="Pro residues" evidence="13">
    <location>
        <begin position="687"/>
        <end position="705"/>
    </location>
</feature>
<feature type="transmembrane region" description="Helical" evidence="14">
    <location>
        <begin position="376"/>
        <end position="393"/>
    </location>
</feature>
<keyword evidence="9 14" id="KW-1133">Transmembrane helix</keyword>
<proteinExistence type="inferred from homology"/>
<dbReference type="InterPro" id="IPR008936">
    <property type="entry name" value="Rho_GTPase_activation_prot"/>
</dbReference>
<evidence type="ECO:0000313" key="17">
    <source>
        <dbReference type="Proteomes" id="UP000309340"/>
    </source>
</evidence>
<dbReference type="AlphaFoldDB" id="A0A4U0X294"/>
<evidence type="ECO:0000256" key="12">
    <source>
        <dbReference type="ARBA" id="ARBA00023136"/>
    </source>
</evidence>
<dbReference type="SMART" id="SM00324">
    <property type="entry name" value="RhoGAP"/>
    <property type="match status" value="1"/>
</dbReference>
<comment type="caution">
    <text evidence="16">The sequence shown here is derived from an EMBL/GenBank/DDBJ whole genome shotgun (WGS) entry which is preliminary data.</text>
</comment>
<keyword evidence="4" id="KW-0813">Transport</keyword>
<feature type="compositionally biased region" description="Basic and acidic residues" evidence="13">
    <location>
        <begin position="73"/>
        <end position="82"/>
    </location>
</feature>
<evidence type="ECO:0000256" key="10">
    <source>
        <dbReference type="ARBA" id="ARBA00023010"/>
    </source>
</evidence>
<reference evidence="16 17" key="1">
    <citation type="submission" date="2017-03" db="EMBL/GenBank/DDBJ databases">
        <title>Genomes of endolithic fungi from Antarctica.</title>
        <authorList>
            <person name="Coleine C."/>
            <person name="Masonjones S."/>
            <person name="Stajich J.E."/>
        </authorList>
    </citation>
    <scope>NUCLEOTIDE SEQUENCE [LARGE SCALE GENOMIC DNA]</scope>
    <source>
        <strain evidence="16 17">CCFEE 5184</strain>
    </source>
</reference>
<organism evidence="16 17">
    <name type="scientific">Friedmanniomyces simplex</name>
    <dbReference type="NCBI Taxonomy" id="329884"/>
    <lineage>
        <taxon>Eukaryota</taxon>
        <taxon>Fungi</taxon>
        <taxon>Dikarya</taxon>
        <taxon>Ascomycota</taxon>
        <taxon>Pezizomycotina</taxon>
        <taxon>Dothideomycetes</taxon>
        <taxon>Dothideomycetidae</taxon>
        <taxon>Mycosphaerellales</taxon>
        <taxon>Teratosphaeriaceae</taxon>
        <taxon>Friedmanniomyces</taxon>
    </lineage>
</organism>
<comment type="subcellular location">
    <subcellularLocation>
        <location evidence="1">Mitochondrion inner membrane</location>
        <topology evidence="1">Multi-pass membrane protein</topology>
    </subcellularLocation>
</comment>
<evidence type="ECO:0000256" key="2">
    <source>
        <dbReference type="ARBA" id="ARBA00006837"/>
    </source>
</evidence>
<comment type="similarity">
    <text evidence="2">Belongs to the PAM17 family.</text>
</comment>
<accession>A0A4U0X294</accession>
<feature type="transmembrane region" description="Helical" evidence="14">
    <location>
        <begin position="772"/>
        <end position="799"/>
    </location>
</feature>
<dbReference type="InterPro" id="IPR000198">
    <property type="entry name" value="RhoGAP_dom"/>
</dbReference>
<dbReference type="SUPFAM" id="SSF48350">
    <property type="entry name" value="GTPase activation domain, GAP"/>
    <property type="match status" value="1"/>
</dbReference>
<dbReference type="GO" id="GO:0001405">
    <property type="term" value="C:PAM complex, Tim23 associated import motor"/>
    <property type="evidence" value="ECO:0007669"/>
    <property type="project" value="InterPro"/>
</dbReference>
<evidence type="ECO:0000256" key="3">
    <source>
        <dbReference type="ARBA" id="ARBA00017907"/>
    </source>
</evidence>
<feature type="region of interest" description="Disordered" evidence="13">
    <location>
        <begin position="1"/>
        <end position="197"/>
    </location>
</feature>
<keyword evidence="11" id="KW-0496">Mitochondrion</keyword>
<feature type="region of interest" description="Disordered" evidence="13">
    <location>
        <begin position="642"/>
        <end position="712"/>
    </location>
</feature>